<dbReference type="EMBL" id="JAUOZU010000017">
    <property type="protein sequence ID" value="MDO6966426.1"/>
    <property type="molecule type" value="Genomic_DNA"/>
</dbReference>
<dbReference type="PANTHER" id="PTHR46696">
    <property type="entry name" value="P450, PUTATIVE (EUROFUNG)-RELATED"/>
    <property type="match status" value="1"/>
</dbReference>
<keyword evidence="3" id="KW-0408">Iron</keyword>
<sequence length="418" mass="47419">MTATMTAARTCPYSNASADFNPFDLSNPFPFYEWARAEAPVFYSEELGYYVVTRYADVKATFENWQVFASDNAQAPLRPMCAEGKEIMRQGGFTAYSGLSARVPPDHTRIRKLAQSCFGPRRFKSIEPKIREIVTRAIDAFAERGKANFFAEFAYDVPALVLFKLVGIPDSDVPKVKRWAVSRALLTWADLTDEEQLPHARNMVEYWNYCQDLVRDRYDNPADDLPGDLVRLKQEGADITNEEIAGVLYSVLFAGHETTTTLMANGVRELMTHRKNWDAMVADPSLIPGAVDEILRFTPSIVTWRRRATQDTEIGGVKVPANSNVLVIMASANRDDTVFDHPNDFDIQRANARNHLSFGYGIHFCLGQQLAKLEFSIMLEELTRRLPNMRLSPDQKFEFVRNISFRVPTALHVEWPVA</sequence>
<dbReference type="InterPro" id="IPR017972">
    <property type="entry name" value="Cyt_P450_CS"/>
</dbReference>
<organism evidence="4 5">
    <name type="scientific">Rhizobium alvei</name>
    <dbReference type="NCBI Taxonomy" id="1132659"/>
    <lineage>
        <taxon>Bacteria</taxon>
        <taxon>Pseudomonadati</taxon>
        <taxon>Pseudomonadota</taxon>
        <taxon>Alphaproteobacteria</taxon>
        <taxon>Hyphomicrobiales</taxon>
        <taxon>Rhizobiaceae</taxon>
        <taxon>Rhizobium/Agrobacterium group</taxon>
        <taxon>Rhizobium</taxon>
    </lineage>
</organism>
<keyword evidence="3" id="KW-0479">Metal-binding</keyword>
<dbReference type="Pfam" id="PF00067">
    <property type="entry name" value="p450"/>
    <property type="match status" value="1"/>
</dbReference>
<gene>
    <name evidence="4" type="ORF">Q4481_20935</name>
</gene>
<protein>
    <submittedName>
        <fullName evidence="4">Cytochrome P450</fullName>
    </submittedName>
</protein>
<dbReference type="RefSeq" id="WP_304378346.1">
    <property type="nucleotide sequence ID" value="NZ_JAUOZU010000017.1"/>
</dbReference>
<keyword evidence="5" id="KW-1185">Reference proteome</keyword>
<dbReference type="Gene3D" id="1.10.630.10">
    <property type="entry name" value="Cytochrome P450"/>
    <property type="match status" value="1"/>
</dbReference>
<dbReference type="PROSITE" id="PS00086">
    <property type="entry name" value="CYTOCHROME_P450"/>
    <property type="match status" value="1"/>
</dbReference>
<evidence type="ECO:0000256" key="2">
    <source>
        <dbReference type="ARBA" id="ARBA00010617"/>
    </source>
</evidence>
<evidence type="ECO:0000313" key="4">
    <source>
        <dbReference type="EMBL" id="MDO6966426.1"/>
    </source>
</evidence>
<dbReference type="InterPro" id="IPR036396">
    <property type="entry name" value="Cyt_P450_sf"/>
</dbReference>
<reference evidence="4" key="2">
    <citation type="submission" date="2023-07" db="EMBL/GenBank/DDBJ databases">
        <authorList>
            <person name="Shen H."/>
        </authorList>
    </citation>
    <scope>NUCLEOTIDE SEQUENCE</scope>
    <source>
        <strain evidence="4">TNR-22</strain>
    </source>
</reference>
<dbReference type="SUPFAM" id="SSF48264">
    <property type="entry name" value="Cytochrome P450"/>
    <property type="match status" value="1"/>
</dbReference>
<dbReference type="PRINTS" id="PR00385">
    <property type="entry name" value="P450"/>
</dbReference>
<reference evidence="4" key="1">
    <citation type="journal article" date="2015" name="Int. J. Syst. Evol. Microbiol.">
        <title>Rhizobium alvei sp. nov., isolated from a freshwater river.</title>
        <authorList>
            <person name="Sheu S.Y."/>
            <person name="Huang H.W."/>
            <person name="Young C.C."/>
            <person name="Chen W.M."/>
        </authorList>
    </citation>
    <scope>NUCLEOTIDE SEQUENCE</scope>
    <source>
        <strain evidence="4">TNR-22</strain>
    </source>
</reference>
<evidence type="ECO:0000256" key="3">
    <source>
        <dbReference type="RuleBase" id="RU000461"/>
    </source>
</evidence>
<keyword evidence="3" id="KW-0503">Monooxygenase</keyword>
<dbReference type="InterPro" id="IPR002397">
    <property type="entry name" value="Cyt_P450_B"/>
</dbReference>
<dbReference type="PANTHER" id="PTHR46696:SF6">
    <property type="entry name" value="P450, PUTATIVE (EUROFUNG)-RELATED"/>
    <property type="match status" value="1"/>
</dbReference>
<name>A0ABT8YS91_9HYPH</name>
<dbReference type="PRINTS" id="PR00359">
    <property type="entry name" value="BP450"/>
</dbReference>
<proteinExistence type="inferred from homology"/>
<comment type="caution">
    <text evidence="4">The sequence shown here is derived from an EMBL/GenBank/DDBJ whole genome shotgun (WGS) entry which is preliminary data.</text>
</comment>
<keyword evidence="3" id="KW-0349">Heme</keyword>
<comment type="cofactor">
    <cofactor evidence="1">
        <name>heme</name>
        <dbReference type="ChEBI" id="CHEBI:30413"/>
    </cofactor>
</comment>
<comment type="similarity">
    <text evidence="2 3">Belongs to the cytochrome P450 family.</text>
</comment>
<accession>A0ABT8YS91</accession>
<dbReference type="InterPro" id="IPR001128">
    <property type="entry name" value="Cyt_P450"/>
</dbReference>
<evidence type="ECO:0000256" key="1">
    <source>
        <dbReference type="ARBA" id="ARBA00001971"/>
    </source>
</evidence>
<keyword evidence="3" id="KW-0560">Oxidoreductase</keyword>
<evidence type="ECO:0000313" key="5">
    <source>
        <dbReference type="Proteomes" id="UP001174932"/>
    </source>
</evidence>
<dbReference type="Proteomes" id="UP001174932">
    <property type="component" value="Unassembled WGS sequence"/>
</dbReference>
<dbReference type="CDD" id="cd11078">
    <property type="entry name" value="CYP130-like"/>
    <property type="match status" value="1"/>
</dbReference>